<dbReference type="GO" id="GO:0046872">
    <property type="term" value="F:metal ion binding"/>
    <property type="evidence" value="ECO:0007669"/>
    <property type="project" value="UniProtKB-KW"/>
</dbReference>
<feature type="transmembrane region" description="Helical" evidence="7">
    <location>
        <begin position="182"/>
        <end position="203"/>
    </location>
</feature>
<keyword evidence="7" id="KW-0812">Transmembrane</keyword>
<evidence type="ECO:0000313" key="10">
    <source>
        <dbReference type="Proteomes" id="UP000030655"/>
    </source>
</evidence>
<feature type="transmembrane region" description="Helical" evidence="7">
    <location>
        <begin position="145"/>
        <end position="162"/>
    </location>
</feature>
<feature type="transmembrane region" description="Helical" evidence="7">
    <location>
        <begin position="121"/>
        <end position="139"/>
    </location>
</feature>
<evidence type="ECO:0000259" key="8">
    <source>
        <dbReference type="Pfam" id="PF01435"/>
    </source>
</evidence>
<evidence type="ECO:0000256" key="1">
    <source>
        <dbReference type="ARBA" id="ARBA00022670"/>
    </source>
</evidence>
<accession>A0A059EWY7</accession>
<comment type="cofactor">
    <cofactor evidence="6">
        <name>Zn(2+)</name>
        <dbReference type="ChEBI" id="CHEBI:29105"/>
    </cofactor>
    <text evidence="6">Binds 1 zinc ion per subunit.</text>
</comment>
<protein>
    <recommendedName>
        <fullName evidence="8">Peptidase M48 domain-containing protein</fullName>
    </recommendedName>
</protein>
<reference evidence="9 10" key="2">
    <citation type="submission" date="2014-03" db="EMBL/GenBank/DDBJ databases">
        <title>The Genome Sequence of Anncaliia algerae insect isolate PRA339.</title>
        <authorList>
            <consortium name="The Broad Institute Genome Sequencing Platform"/>
            <consortium name="The Broad Institute Genome Sequencing Center for Infectious Disease"/>
            <person name="Cuomo C."/>
            <person name="Becnel J."/>
            <person name="Sanscrainte N."/>
            <person name="Walker B."/>
            <person name="Young S.K."/>
            <person name="Zeng Q."/>
            <person name="Gargeya S."/>
            <person name="Fitzgerald M."/>
            <person name="Haas B."/>
            <person name="Abouelleil A."/>
            <person name="Alvarado L."/>
            <person name="Arachchi H.M."/>
            <person name="Berlin A.M."/>
            <person name="Chapman S.B."/>
            <person name="Dewar J."/>
            <person name="Goldberg J."/>
            <person name="Griggs A."/>
            <person name="Gujja S."/>
            <person name="Hansen M."/>
            <person name="Howarth C."/>
            <person name="Imamovic A."/>
            <person name="Larimer J."/>
            <person name="McCowan C."/>
            <person name="Murphy C."/>
            <person name="Neiman D."/>
            <person name="Pearson M."/>
            <person name="Priest M."/>
            <person name="Roberts A."/>
            <person name="Saif S."/>
            <person name="Shea T."/>
            <person name="Sisk P."/>
            <person name="Sykes S."/>
            <person name="Wortman J."/>
            <person name="Nusbaum C."/>
            <person name="Birren B."/>
        </authorList>
    </citation>
    <scope>NUCLEOTIDE SEQUENCE [LARGE SCALE GENOMIC DNA]</scope>
    <source>
        <strain evidence="9 10">PRA339</strain>
    </source>
</reference>
<keyword evidence="10" id="KW-1185">Reference proteome</keyword>
<dbReference type="AlphaFoldDB" id="A0A059EWY7"/>
<keyword evidence="3 6" id="KW-0378">Hydrolase</keyword>
<keyword evidence="1 6" id="KW-0645">Protease</keyword>
<dbReference type="Proteomes" id="UP000030655">
    <property type="component" value="Unassembled WGS sequence"/>
</dbReference>
<organism evidence="9 10">
    <name type="scientific">Anncaliia algerae PRA339</name>
    <dbReference type="NCBI Taxonomy" id="1288291"/>
    <lineage>
        <taxon>Eukaryota</taxon>
        <taxon>Fungi</taxon>
        <taxon>Fungi incertae sedis</taxon>
        <taxon>Microsporidia</taxon>
        <taxon>Tubulinosematoidea</taxon>
        <taxon>Tubulinosematidae</taxon>
        <taxon>Anncaliia</taxon>
    </lineage>
</organism>
<feature type="transmembrane region" description="Helical" evidence="7">
    <location>
        <begin position="318"/>
        <end position="335"/>
    </location>
</feature>
<evidence type="ECO:0000256" key="2">
    <source>
        <dbReference type="ARBA" id="ARBA00022723"/>
    </source>
</evidence>
<gene>
    <name evidence="9" type="ORF">H312_03344</name>
</gene>
<feature type="transmembrane region" description="Helical" evidence="7">
    <location>
        <begin position="71"/>
        <end position="91"/>
    </location>
</feature>
<keyword evidence="5 6" id="KW-0482">Metalloprotease</keyword>
<dbReference type="EMBL" id="KK365313">
    <property type="protein sequence ID" value="KCZ79264.1"/>
    <property type="molecule type" value="Genomic_DNA"/>
</dbReference>
<evidence type="ECO:0000256" key="6">
    <source>
        <dbReference type="RuleBase" id="RU003983"/>
    </source>
</evidence>
<feature type="transmembrane region" description="Helical" evidence="7">
    <location>
        <begin position="289"/>
        <end position="306"/>
    </location>
</feature>
<keyword evidence="7" id="KW-0472">Membrane</keyword>
<evidence type="ECO:0000256" key="3">
    <source>
        <dbReference type="ARBA" id="ARBA00022801"/>
    </source>
</evidence>
<evidence type="ECO:0000256" key="5">
    <source>
        <dbReference type="ARBA" id="ARBA00023049"/>
    </source>
</evidence>
<evidence type="ECO:0000256" key="4">
    <source>
        <dbReference type="ARBA" id="ARBA00022833"/>
    </source>
</evidence>
<name>A0A059EWY7_9MICR</name>
<sequence length="404" mass="48163">MKYLLEFIIITFIVVYFVMLVYSAIDLKRYSSKLASGKVIFKEKIINEYVSKNYYEFVTNESKKTEEMLEYIYVSILSLGLIVSFNLLIYFRKTNEYFVDVVKILIKFAQYFHFFGRNNDIAALTFLSLIILCLVPILFPLKLNIYIYIPCLVIYYLALIIFRKKLIPKRSGKYKRDKLIIYGLLSFIPLYIFHSLISFSLTLNGERKIPDFFGERCKNLAYKHFGKENIYFINTEQVNMSTMLRFYTKIFLIFGDWSIFSQPEILGCVSHEIGHGGAIESFFMLLLEHFTKVMSLFIYCEVINSYSKKIDSRFKKNVMRYFLFYFNLYILSLIYKIPLNFLSQNVELLADNRSRKIAPDANIIELWFKVITYKKDMFYKPKYYTLLFSTHPSFYHRIKNLVNK</sequence>
<dbReference type="Pfam" id="PF01435">
    <property type="entry name" value="Peptidase_M48"/>
    <property type="match status" value="1"/>
</dbReference>
<dbReference type="OrthoDB" id="2187860at2759"/>
<evidence type="ECO:0000256" key="7">
    <source>
        <dbReference type="SAM" id="Phobius"/>
    </source>
</evidence>
<keyword evidence="7" id="KW-1133">Transmembrane helix</keyword>
<feature type="transmembrane region" description="Helical" evidence="7">
    <location>
        <begin position="6"/>
        <end position="25"/>
    </location>
</feature>
<keyword evidence="2" id="KW-0479">Metal-binding</keyword>
<dbReference type="InterPro" id="IPR001915">
    <property type="entry name" value="Peptidase_M48"/>
</dbReference>
<proteinExistence type="inferred from homology"/>
<evidence type="ECO:0000313" key="9">
    <source>
        <dbReference type="EMBL" id="KCZ79264.1"/>
    </source>
</evidence>
<reference evidence="10" key="1">
    <citation type="submission" date="2013-02" db="EMBL/GenBank/DDBJ databases">
        <authorList>
            <consortium name="The Broad Institute Genome Sequencing Platform"/>
            <person name="Cuomo C."/>
            <person name="Becnel J."/>
            <person name="Sanscrainte N."/>
            <person name="Walker B."/>
            <person name="Young S.K."/>
            <person name="Zeng Q."/>
            <person name="Gargeya S."/>
            <person name="Fitzgerald M."/>
            <person name="Haas B."/>
            <person name="Abouelleil A."/>
            <person name="Alvarado L."/>
            <person name="Arachchi H.M."/>
            <person name="Berlin A.M."/>
            <person name="Chapman S.B."/>
            <person name="Dewar J."/>
            <person name="Goldberg J."/>
            <person name="Griggs A."/>
            <person name="Gujja S."/>
            <person name="Hansen M."/>
            <person name="Howarth C."/>
            <person name="Imamovic A."/>
            <person name="Larimer J."/>
            <person name="McCowan C."/>
            <person name="Murphy C."/>
            <person name="Neiman D."/>
            <person name="Pearson M."/>
            <person name="Priest M."/>
            <person name="Roberts A."/>
            <person name="Saif S."/>
            <person name="Shea T."/>
            <person name="Sisk P."/>
            <person name="Sykes S."/>
            <person name="Wortman J."/>
            <person name="Nusbaum C."/>
            <person name="Birren B."/>
        </authorList>
    </citation>
    <scope>NUCLEOTIDE SEQUENCE [LARGE SCALE GENOMIC DNA]</scope>
    <source>
        <strain evidence="10">PRA339</strain>
    </source>
</reference>
<keyword evidence="4 6" id="KW-0862">Zinc</keyword>
<dbReference type="GO" id="GO:0004222">
    <property type="term" value="F:metalloendopeptidase activity"/>
    <property type="evidence" value="ECO:0007669"/>
    <property type="project" value="InterPro"/>
</dbReference>
<dbReference type="HOGENOM" id="CLU_056387_0_0_1"/>
<feature type="domain" description="Peptidase M48" evidence="8">
    <location>
        <begin position="261"/>
        <end position="402"/>
    </location>
</feature>
<dbReference type="GO" id="GO:0006508">
    <property type="term" value="P:proteolysis"/>
    <property type="evidence" value="ECO:0007669"/>
    <property type="project" value="UniProtKB-KW"/>
</dbReference>
<dbReference type="VEuPathDB" id="MicrosporidiaDB:H312_03344"/>
<comment type="similarity">
    <text evidence="6">Belongs to the peptidase M48 family.</text>
</comment>